<protein>
    <recommendedName>
        <fullName evidence="8">Pantothenate synthetase</fullName>
        <shortName evidence="8">PS</shortName>
        <ecNumber evidence="8">6.3.2.1</ecNumber>
    </recommendedName>
    <alternativeName>
        <fullName evidence="8">Pantoate--beta-alanine ligase</fullName>
    </alternativeName>
    <alternativeName>
        <fullName evidence="8">Pantoate-activating enzyme</fullName>
    </alternativeName>
</protein>
<dbReference type="NCBIfam" id="TIGR00125">
    <property type="entry name" value="cyt_tran_rel"/>
    <property type="match status" value="1"/>
</dbReference>
<feature type="binding site" evidence="8">
    <location>
        <begin position="30"/>
        <end position="37"/>
    </location>
    <ligand>
        <name>ATP</name>
        <dbReference type="ChEBI" id="CHEBI:30616"/>
    </ligand>
</feature>
<dbReference type="InterPro" id="IPR003721">
    <property type="entry name" value="Pantoate_ligase"/>
</dbReference>
<evidence type="ECO:0000256" key="6">
    <source>
        <dbReference type="ARBA" id="ARBA00022840"/>
    </source>
</evidence>
<feature type="active site" description="Proton donor" evidence="8">
    <location>
        <position position="37"/>
    </location>
</feature>
<comment type="caution">
    <text evidence="9">The sequence shown here is derived from an EMBL/GenBank/DDBJ whole genome shotgun (WGS) entry which is preliminary data.</text>
</comment>
<evidence type="ECO:0000256" key="1">
    <source>
        <dbReference type="ARBA" id="ARBA00004990"/>
    </source>
</evidence>
<feature type="binding site" evidence="8">
    <location>
        <position position="61"/>
    </location>
    <ligand>
        <name>beta-alanine</name>
        <dbReference type="ChEBI" id="CHEBI:57966"/>
    </ligand>
</feature>
<evidence type="ECO:0000256" key="4">
    <source>
        <dbReference type="ARBA" id="ARBA00022655"/>
    </source>
</evidence>
<evidence type="ECO:0000256" key="2">
    <source>
        <dbReference type="ARBA" id="ARBA00009256"/>
    </source>
</evidence>
<sequence>MKTCTTTKQLRCQLNREKLAGKRVAFVPTMGNLHEGHLQLVRKAKQVADVVVVSIFVNPLQFNVQEDLNKYPRTLAADKEKLFAEGAQYLFYPSVDEIYPEGMAQQTKVSVPELSETLCGANRPGHFTGVATVVAKLFNIVQPDTAIFGKKDYQQLSIIKKMVLDLCMPIEIIGIETARAEDGLALSSRNGHLKPEERHTAPLLHQTLQTCREAIACGYDSYLELEQHAIETLKNAGFQPDYFSIRDAYTLKEVTDDTELIVIAAAAQLGMPRLIDNVTLNLNPNQDWGMLATS</sequence>
<name>A0A9J6RSI4_9GAMM</name>
<dbReference type="SUPFAM" id="SSF52374">
    <property type="entry name" value="Nucleotidylyl transferase"/>
    <property type="match status" value="1"/>
</dbReference>
<dbReference type="RefSeq" id="WP_258332974.1">
    <property type="nucleotide sequence ID" value="NZ_JAPTGG010000021.1"/>
</dbReference>
<organism evidence="9 10">
    <name type="scientific">Dasania phycosphaerae</name>
    <dbReference type="NCBI Taxonomy" id="2950436"/>
    <lineage>
        <taxon>Bacteria</taxon>
        <taxon>Pseudomonadati</taxon>
        <taxon>Pseudomonadota</taxon>
        <taxon>Gammaproteobacteria</taxon>
        <taxon>Cellvibrionales</taxon>
        <taxon>Spongiibacteraceae</taxon>
        <taxon>Dasania</taxon>
    </lineage>
</organism>
<keyword evidence="3 8" id="KW-0436">Ligase</keyword>
<dbReference type="GO" id="GO:0005524">
    <property type="term" value="F:ATP binding"/>
    <property type="evidence" value="ECO:0007669"/>
    <property type="project" value="UniProtKB-KW"/>
</dbReference>
<feature type="binding site" evidence="8">
    <location>
        <begin position="149"/>
        <end position="152"/>
    </location>
    <ligand>
        <name>ATP</name>
        <dbReference type="ChEBI" id="CHEBI:30616"/>
    </ligand>
</feature>
<dbReference type="NCBIfam" id="TIGR00018">
    <property type="entry name" value="panC"/>
    <property type="match status" value="1"/>
</dbReference>
<feature type="binding site" evidence="8">
    <location>
        <position position="155"/>
    </location>
    <ligand>
        <name>(R)-pantoate</name>
        <dbReference type="ChEBI" id="CHEBI:15980"/>
    </ligand>
</feature>
<keyword evidence="10" id="KW-1185">Reference proteome</keyword>
<dbReference type="Proteomes" id="UP001069090">
    <property type="component" value="Unassembled WGS sequence"/>
</dbReference>
<feature type="binding site" evidence="8">
    <location>
        <begin position="186"/>
        <end position="189"/>
    </location>
    <ligand>
        <name>ATP</name>
        <dbReference type="ChEBI" id="CHEBI:30616"/>
    </ligand>
</feature>
<dbReference type="PANTHER" id="PTHR21299">
    <property type="entry name" value="CYTIDYLATE KINASE/PANTOATE-BETA-ALANINE LIGASE"/>
    <property type="match status" value="1"/>
</dbReference>
<feature type="binding site" evidence="8">
    <location>
        <position position="61"/>
    </location>
    <ligand>
        <name>(R)-pantoate</name>
        <dbReference type="ChEBI" id="CHEBI:15980"/>
    </ligand>
</feature>
<dbReference type="InterPro" id="IPR042176">
    <property type="entry name" value="Pantoate_ligase_C"/>
</dbReference>
<comment type="subcellular location">
    <subcellularLocation>
        <location evidence="8">Cytoplasm</location>
    </subcellularLocation>
</comment>
<evidence type="ECO:0000313" key="10">
    <source>
        <dbReference type="Proteomes" id="UP001069090"/>
    </source>
</evidence>
<dbReference type="FunFam" id="3.40.50.620:FF:000013">
    <property type="entry name" value="Pantothenate synthetase"/>
    <property type="match status" value="1"/>
</dbReference>
<gene>
    <name evidence="8 9" type="primary">panC</name>
    <name evidence="9" type="ORF">O0V09_17745</name>
</gene>
<keyword evidence="8" id="KW-0963">Cytoplasm</keyword>
<evidence type="ECO:0000256" key="3">
    <source>
        <dbReference type="ARBA" id="ARBA00022598"/>
    </source>
</evidence>
<dbReference type="GO" id="GO:0015940">
    <property type="term" value="P:pantothenate biosynthetic process"/>
    <property type="evidence" value="ECO:0007669"/>
    <property type="project" value="UniProtKB-UniRule"/>
</dbReference>
<dbReference type="InterPro" id="IPR014729">
    <property type="entry name" value="Rossmann-like_a/b/a_fold"/>
</dbReference>
<dbReference type="AlphaFoldDB" id="A0A9J6RSI4"/>
<evidence type="ECO:0000256" key="5">
    <source>
        <dbReference type="ARBA" id="ARBA00022741"/>
    </source>
</evidence>
<dbReference type="Gene3D" id="3.30.1300.10">
    <property type="entry name" value="Pantoate-beta-alanine ligase, C-terminal domain"/>
    <property type="match status" value="1"/>
</dbReference>
<dbReference type="EMBL" id="JAPTGG010000021">
    <property type="protein sequence ID" value="MCZ0867045.1"/>
    <property type="molecule type" value="Genomic_DNA"/>
</dbReference>
<accession>A0A9J6RSI4</accession>
<evidence type="ECO:0000313" key="9">
    <source>
        <dbReference type="EMBL" id="MCZ0867045.1"/>
    </source>
</evidence>
<dbReference type="GO" id="GO:0005829">
    <property type="term" value="C:cytosol"/>
    <property type="evidence" value="ECO:0007669"/>
    <property type="project" value="TreeGrafter"/>
</dbReference>
<dbReference type="Gene3D" id="3.40.50.620">
    <property type="entry name" value="HUPs"/>
    <property type="match status" value="1"/>
</dbReference>
<comment type="similarity">
    <text evidence="2 8">Belongs to the pantothenate synthetase family.</text>
</comment>
<comment type="pathway">
    <text evidence="1 8">Cofactor biosynthesis; (R)-pantothenate biosynthesis; (R)-pantothenate from (R)-pantoate and beta-alanine: step 1/1.</text>
</comment>
<dbReference type="EC" id="6.3.2.1" evidence="8"/>
<dbReference type="GO" id="GO:0004592">
    <property type="term" value="F:pantoate-beta-alanine ligase activity"/>
    <property type="evidence" value="ECO:0007669"/>
    <property type="project" value="UniProtKB-UniRule"/>
</dbReference>
<keyword evidence="5 8" id="KW-0547">Nucleotide-binding</keyword>
<keyword evidence="4 8" id="KW-0566">Pantothenate biosynthesis</keyword>
<dbReference type="CDD" id="cd00560">
    <property type="entry name" value="PanC"/>
    <property type="match status" value="1"/>
</dbReference>
<proteinExistence type="inferred from homology"/>
<feature type="binding site" evidence="8">
    <location>
        <position position="178"/>
    </location>
    <ligand>
        <name>ATP</name>
        <dbReference type="ChEBI" id="CHEBI:30616"/>
    </ligand>
</feature>
<evidence type="ECO:0000256" key="8">
    <source>
        <dbReference type="HAMAP-Rule" id="MF_00158"/>
    </source>
</evidence>
<dbReference type="HAMAP" id="MF_00158">
    <property type="entry name" value="PanC"/>
    <property type="match status" value="1"/>
</dbReference>
<comment type="subunit">
    <text evidence="8">Homodimer.</text>
</comment>
<dbReference type="Pfam" id="PF02569">
    <property type="entry name" value="Pantoate_ligase"/>
    <property type="match status" value="1"/>
</dbReference>
<dbReference type="InterPro" id="IPR004821">
    <property type="entry name" value="Cyt_trans-like"/>
</dbReference>
<comment type="miscellaneous">
    <text evidence="8">The reaction proceeds by a bi uni uni bi ping pong mechanism.</text>
</comment>
<comment type="function">
    <text evidence="8">Catalyzes the condensation of pantoate with beta-alanine in an ATP-dependent reaction via a pantoyl-adenylate intermediate.</text>
</comment>
<reference evidence="9 10" key="1">
    <citation type="submission" date="2022-12" db="EMBL/GenBank/DDBJ databases">
        <title>Dasania phycosphaerae sp. nov., isolated from particulate material of the south coast of Korea.</title>
        <authorList>
            <person name="Jiang Y."/>
        </authorList>
    </citation>
    <scope>NUCLEOTIDE SEQUENCE [LARGE SCALE GENOMIC DNA]</scope>
    <source>
        <strain evidence="9 10">GY-19</strain>
    </source>
</reference>
<dbReference type="PANTHER" id="PTHR21299:SF1">
    <property type="entry name" value="PANTOATE--BETA-ALANINE LIGASE"/>
    <property type="match status" value="1"/>
</dbReference>
<keyword evidence="6 8" id="KW-0067">ATP-binding</keyword>
<evidence type="ECO:0000256" key="7">
    <source>
        <dbReference type="ARBA" id="ARBA00048258"/>
    </source>
</evidence>
<comment type="catalytic activity">
    <reaction evidence="7 8">
        <text>(R)-pantoate + beta-alanine + ATP = (R)-pantothenate + AMP + diphosphate + H(+)</text>
        <dbReference type="Rhea" id="RHEA:10912"/>
        <dbReference type="ChEBI" id="CHEBI:15378"/>
        <dbReference type="ChEBI" id="CHEBI:15980"/>
        <dbReference type="ChEBI" id="CHEBI:29032"/>
        <dbReference type="ChEBI" id="CHEBI:30616"/>
        <dbReference type="ChEBI" id="CHEBI:33019"/>
        <dbReference type="ChEBI" id="CHEBI:57966"/>
        <dbReference type="ChEBI" id="CHEBI:456215"/>
        <dbReference type="EC" id="6.3.2.1"/>
    </reaction>
</comment>